<dbReference type="OrthoDB" id="9621509at2759"/>
<sequence>MTSCILKRLMTRITVHPGNEVRCRHAEENLEKPQKLWSGDCRASRCTAVKDSFYLTPLDFESTSKIISLRIQGESLGHVGAKDLWTCPELSPGQVPFQRQIIPGSLPPSLYHQEVTSADIWRQMRKVKKARKRLVEALKADSLSREAE</sequence>
<dbReference type="KEGG" id="ccan:109697036"/>
<feature type="domain" description="Methyl-CpG-binding" evidence="2">
    <location>
        <begin position="1"/>
        <end position="37"/>
    </location>
</feature>
<keyword evidence="3" id="KW-1185">Reference proteome</keyword>
<evidence type="ECO:0000313" key="3">
    <source>
        <dbReference type="Proteomes" id="UP001732720"/>
    </source>
</evidence>
<reference evidence="4" key="1">
    <citation type="submission" date="2025-08" db="UniProtKB">
        <authorList>
            <consortium name="RefSeq"/>
        </authorList>
    </citation>
    <scope>IDENTIFICATION</scope>
    <source>
        <tissue evidence="4">Leukocyte</tissue>
    </source>
</reference>
<proteinExistence type="predicted"/>
<dbReference type="AlphaFoldDB" id="A0A8B7VXA0"/>
<dbReference type="GO" id="GO:0005634">
    <property type="term" value="C:nucleus"/>
    <property type="evidence" value="ECO:0007669"/>
    <property type="project" value="UniProtKB-ARBA"/>
</dbReference>
<name>A0A8B7VXA0_CASCN</name>
<evidence type="ECO:0000259" key="2">
    <source>
        <dbReference type="Pfam" id="PF16564"/>
    </source>
</evidence>
<evidence type="ECO:0000259" key="1">
    <source>
        <dbReference type="Pfam" id="PF14048"/>
    </source>
</evidence>
<organism evidence="4">
    <name type="scientific">Castor canadensis</name>
    <name type="common">American beaver</name>
    <dbReference type="NCBI Taxonomy" id="51338"/>
    <lineage>
        <taxon>Eukaryota</taxon>
        <taxon>Metazoa</taxon>
        <taxon>Chordata</taxon>
        <taxon>Craniata</taxon>
        <taxon>Vertebrata</taxon>
        <taxon>Euteleostomi</taxon>
        <taxon>Mammalia</taxon>
        <taxon>Eutheria</taxon>
        <taxon>Euarchontoglires</taxon>
        <taxon>Glires</taxon>
        <taxon>Rodentia</taxon>
        <taxon>Castorimorpha</taxon>
        <taxon>Castoridae</taxon>
        <taxon>Castor</taxon>
    </lineage>
</organism>
<dbReference type="RefSeq" id="XP_020035989.1">
    <property type="nucleotide sequence ID" value="XM_020180400.1"/>
</dbReference>
<protein>
    <submittedName>
        <fullName evidence="4">Methyl-CpG-binding domain protein 3-like 3</fullName>
    </submittedName>
</protein>
<dbReference type="Proteomes" id="UP001732720">
    <property type="component" value="Chromosome 1"/>
</dbReference>
<accession>A0A8B7VXA0</accession>
<dbReference type="Pfam" id="PF14048">
    <property type="entry name" value="MBD_C"/>
    <property type="match status" value="1"/>
</dbReference>
<gene>
    <name evidence="4" type="primary">LOC109697036</name>
</gene>
<dbReference type="InterPro" id="IPR025884">
    <property type="entry name" value="MeCpG-bd_2/3_C_dom"/>
</dbReference>
<dbReference type="GeneID" id="109697036"/>
<feature type="domain" description="Methyl-CpG binding protein 2/3 C-terminal" evidence="1">
    <location>
        <begin position="55"/>
        <end position="138"/>
    </location>
</feature>
<dbReference type="Pfam" id="PF16564">
    <property type="entry name" value="MBDa"/>
    <property type="match status" value="1"/>
</dbReference>
<dbReference type="InterPro" id="IPR032343">
    <property type="entry name" value="MBD2/MBD3_p55-bd"/>
</dbReference>
<evidence type="ECO:0000313" key="4">
    <source>
        <dbReference type="RefSeq" id="XP_020035989.1"/>
    </source>
</evidence>